<dbReference type="Gene3D" id="3.40.190.170">
    <property type="entry name" value="Bacterial extracellular solute-binding protein, family 7"/>
    <property type="match status" value="1"/>
</dbReference>
<dbReference type="InterPro" id="IPR038404">
    <property type="entry name" value="TRAP_DctP_sf"/>
</dbReference>
<evidence type="ECO:0000256" key="1">
    <source>
        <dbReference type="ARBA" id="ARBA00022729"/>
    </source>
</evidence>
<evidence type="ECO:0000256" key="2">
    <source>
        <dbReference type="SAM" id="SignalP"/>
    </source>
</evidence>
<dbReference type="InterPro" id="IPR018389">
    <property type="entry name" value="DctP_fam"/>
</dbReference>
<dbReference type="InterPro" id="IPR004682">
    <property type="entry name" value="TRAP_DctP"/>
</dbReference>
<proteinExistence type="predicted"/>
<sequence>MSLKKILAGGAMAALLCSMAACGADGGSTGASSGGTSGKELKLSINQTEQHPNYIALAHLADRMRERTDGRINIKVYPNAVLGAQTESMQSLEQGVIDLASLSAPQLVNLNTDFQVLDLPLVFDSVEHQMNCLNDPDLVGDLYMSLADSHNMVITGAYTQGARSVYNSKQPIVTPDDMKGLKIRVQETDTQVKMIEAMGATASPLSFGEVYGALQTGVIDGAENNQVSYITMKHYEVAKYYSYTNHLIGADLTIVNADVYNSWSDEDKEVWQEEFAASVDEFNELWDATVADAEEQTKAAGSQYNEVDADAFRAVLQPVTEAALTTETQKALYQAFRERAE</sequence>
<dbReference type="PANTHER" id="PTHR33376:SF2">
    <property type="entry name" value="DICARBOXYLATE-BINDING PERIPLASMIC PROTEIN"/>
    <property type="match status" value="1"/>
</dbReference>
<gene>
    <name evidence="3" type="ORF">FB473_000395</name>
</gene>
<dbReference type="Pfam" id="PF03480">
    <property type="entry name" value="DctP"/>
    <property type="match status" value="1"/>
</dbReference>
<dbReference type="Proteomes" id="UP000749311">
    <property type="component" value="Unassembled WGS sequence"/>
</dbReference>
<organism evidence="3 4">
    <name type="scientific">Brooklawnia cerclae</name>
    <dbReference type="NCBI Taxonomy" id="349934"/>
    <lineage>
        <taxon>Bacteria</taxon>
        <taxon>Bacillati</taxon>
        <taxon>Actinomycetota</taxon>
        <taxon>Actinomycetes</taxon>
        <taxon>Propionibacteriales</taxon>
        <taxon>Propionibacteriaceae</taxon>
        <taxon>Brooklawnia</taxon>
    </lineage>
</organism>
<dbReference type="EMBL" id="JAAMOZ010000001">
    <property type="protein sequence ID" value="NIH55750.1"/>
    <property type="molecule type" value="Genomic_DNA"/>
</dbReference>
<dbReference type="NCBIfam" id="NF037995">
    <property type="entry name" value="TRAP_S1"/>
    <property type="match status" value="1"/>
</dbReference>
<protein>
    <submittedName>
        <fullName evidence="3">Tripartite ATP-independent transporter DctP family solute receptor</fullName>
    </submittedName>
</protein>
<dbReference type="RefSeq" id="WP_167164342.1">
    <property type="nucleotide sequence ID" value="NZ_BAAAOO010000017.1"/>
</dbReference>
<keyword evidence="1 2" id="KW-0732">Signal</keyword>
<name>A0ABX0SCK5_9ACTN</name>
<comment type="caution">
    <text evidence="3">The sequence shown here is derived from an EMBL/GenBank/DDBJ whole genome shotgun (WGS) entry which is preliminary data.</text>
</comment>
<keyword evidence="4" id="KW-1185">Reference proteome</keyword>
<feature type="chain" id="PRO_5046993551" evidence="2">
    <location>
        <begin position="24"/>
        <end position="341"/>
    </location>
</feature>
<dbReference type="PANTHER" id="PTHR33376">
    <property type="match status" value="1"/>
</dbReference>
<dbReference type="PROSITE" id="PS51257">
    <property type="entry name" value="PROKAR_LIPOPROTEIN"/>
    <property type="match status" value="1"/>
</dbReference>
<dbReference type="NCBIfam" id="TIGR00787">
    <property type="entry name" value="dctP"/>
    <property type="match status" value="1"/>
</dbReference>
<reference evidence="3 4" key="1">
    <citation type="submission" date="2020-02" db="EMBL/GenBank/DDBJ databases">
        <title>Sequencing the genomes of 1000 actinobacteria strains.</title>
        <authorList>
            <person name="Klenk H.-P."/>
        </authorList>
    </citation>
    <scope>NUCLEOTIDE SEQUENCE [LARGE SCALE GENOMIC DNA]</scope>
    <source>
        <strain evidence="3 4">DSM 19609</strain>
    </source>
</reference>
<evidence type="ECO:0000313" key="4">
    <source>
        <dbReference type="Proteomes" id="UP000749311"/>
    </source>
</evidence>
<dbReference type="CDD" id="cd13671">
    <property type="entry name" value="PBP2_TRAP_SBP_like_3"/>
    <property type="match status" value="1"/>
</dbReference>
<keyword evidence="3" id="KW-0675">Receptor</keyword>
<dbReference type="PIRSF" id="PIRSF006470">
    <property type="entry name" value="DctB"/>
    <property type="match status" value="1"/>
</dbReference>
<accession>A0ABX0SCK5</accession>
<feature type="signal peptide" evidence="2">
    <location>
        <begin position="1"/>
        <end position="23"/>
    </location>
</feature>
<evidence type="ECO:0000313" key="3">
    <source>
        <dbReference type="EMBL" id="NIH55750.1"/>
    </source>
</evidence>